<feature type="domain" description="HTH marR-type" evidence="1">
    <location>
        <begin position="12"/>
        <end position="144"/>
    </location>
</feature>
<dbReference type="SMART" id="SM00347">
    <property type="entry name" value="HTH_MARR"/>
    <property type="match status" value="1"/>
</dbReference>
<sequence length="151" mass="16032">MVTTPGPPPTGPGSVAVLLAMLGRRVREEIDAALEPLDLSMRHLSALGHLTRRPGVSYSELARRAGITVQSLQATLRRLEELGAVERRGEPGRGRVAELHVTPAGRRLLGTAEKAVAGVEQVMLASLPRPERVLLTRTLVGMVGRLGDGPG</sequence>
<organism evidence="2 3">
    <name type="scientific">Pseudonocardia oroxyli</name>
    <dbReference type="NCBI Taxonomy" id="366584"/>
    <lineage>
        <taxon>Bacteria</taxon>
        <taxon>Bacillati</taxon>
        <taxon>Actinomycetota</taxon>
        <taxon>Actinomycetes</taxon>
        <taxon>Pseudonocardiales</taxon>
        <taxon>Pseudonocardiaceae</taxon>
        <taxon>Pseudonocardia</taxon>
    </lineage>
</organism>
<accession>A0A1G7UEH1</accession>
<dbReference type="SUPFAM" id="SSF46785">
    <property type="entry name" value="Winged helix' DNA-binding domain"/>
    <property type="match status" value="1"/>
</dbReference>
<dbReference type="PROSITE" id="PS50995">
    <property type="entry name" value="HTH_MARR_2"/>
    <property type="match status" value="1"/>
</dbReference>
<dbReference type="GO" id="GO:0006950">
    <property type="term" value="P:response to stress"/>
    <property type="evidence" value="ECO:0007669"/>
    <property type="project" value="TreeGrafter"/>
</dbReference>
<evidence type="ECO:0000313" key="3">
    <source>
        <dbReference type="Proteomes" id="UP000198967"/>
    </source>
</evidence>
<dbReference type="AlphaFoldDB" id="A0A1G7UEH1"/>
<gene>
    <name evidence="2" type="ORF">SAMN05216377_1123</name>
</gene>
<dbReference type="Proteomes" id="UP000198967">
    <property type="component" value="Unassembled WGS sequence"/>
</dbReference>
<dbReference type="STRING" id="366584.SAMN05216377_1123"/>
<dbReference type="EMBL" id="FNBE01000012">
    <property type="protein sequence ID" value="SDG45170.1"/>
    <property type="molecule type" value="Genomic_DNA"/>
</dbReference>
<dbReference type="Pfam" id="PF12802">
    <property type="entry name" value="MarR_2"/>
    <property type="match status" value="1"/>
</dbReference>
<dbReference type="PANTHER" id="PTHR33164">
    <property type="entry name" value="TRANSCRIPTIONAL REGULATOR, MARR FAMILY"/>
    <property type="match status" value="1"/>
</dbReference>
<dbReference type="GO" id="GO:0003677">
    <property type="term" value="F:DNA binding"/>
    <property type="evidence" value="ECO:0007669"/>
    <property type="project" value="UniProtKB-KW"/>
</dbReference>
<dbReference type="InterPro" id="IPR000835">
    <property type="entry name" value="HTH_MarR-typ"/>
</dbReference>
<name>A0A1G7UEH1_PSEOR</name>
<reference evidence="2 3" key="1">
    <citation type="submission" date="2016-10" db="EMBL/GenBank/DDBJ databases">
        <authorList>
            <person name="de Groot N.N."/>
        </authorList>
    </citation>
    <scope>NUCLEOTIDE SEQUENCE [LARGE SCALE GENOMIC DNA]</scope>
    <source>
        <strain evidence="2 3">CGMCC 4.3143</strain>
    </source>
</reference>
<dbReference type="InterPro" id="IPR039422">
    <property type="entry name" value="MarR/SlyA-like"/>
</dbReference>
<evidence type="ECO:0000313" key="2">
    <source>
        <dbReference type="EMBL" id="SDG45170.1"/>
    </source>
</evidence>
<proteinExistence type="predicted"/>
<keyword evidence="2" id="KW-0238">DNA-binding</keyword>
<dbReference type="Gene3D" id="1.10.10.10">
    <property type="entry name" value="Winged helix-like DNA-binding domain superfamily/Winged helix DNA-binding domain"/>
    <property type="match status" value="1"/>
</dbReference>
<keyword evidence="3" id="KW-1185">Reference proteome</keyword>
<dbReference type="InterPro" id="IPR036390">
    <property type="entry name" value="WH_DNA-bd_sf"/>
</dbReference>
<protein>
    <submittedName>
        <fullName evidence="2">DNA-binding transcriptional regulator, MarR family</fullName>
    </submittedName>
</protein>
<dbReference type="PANTHER" id="PTHR33164:SF43">
    <property type="entry name" value="HTH-TYPE TRANSCRIPTIONAL REPRESSOR YETL"/>
    <property type="match status" value="1"/>
</dbReference>
<evidence type="ECO:0000259" key="1">
    <source>
        <dbReference type="PROSITE" id="PS50995"/>
    </source>
</evidence>
<dbReference type="InterPro" id="IPR036388">
    <property type="entry name" value="WH-like_DNA-bd_sf"/>
</dbReference>
<dbReference type="GO" id="GO:0003700">
    <property type="term" value="F:DNA-binding transcription factor activity"/>
    <property type="evidence" value="ECO:0007669"/>
    <property type="project" value="InterPro"/>
</dbReference>